<gene>
    <name evidence="3" type="ORF">JCR33_06175</name>
</gene>
<dbReference type="EMBL" id="JAEKJA010000003">
    <property type="protein sequence ID" value="MBJ3775265.1"/>
    <property type="molecule type" value="Genomic_DNA"/>
</dbReference>
<organism evidence="3 4">
    <name type="scientific">Acuticoccus mangrovi</name>
    <dbReference type="NCBI Taxonomy" id="2796142"/>
    <lineage>
        <taxon>Bacteria</taxon>
        <taxon>Pseudomonadati</taxon>
        <taxon>Pseudomonadota</taxon>
        <taxon>Alphaproteobacteria</taxon>
        <taxon>Hyphomicrobiales</taxon>
        <taxon>Amorphaceae</taxon>
        <taxon>Acuticoccus</taxon>
    </lineage>
</organism>
<keyword evidence="4" id="KW-1185">Reference proteome</keyword>
<accession>A0A934IMC1</accession>
<dbReference type="RefSeq" id="WP_198881141.1">
    <property type="nucleotide sequence ID" value="NZ_JAEKJA010000003.1"/>
</dbReference>
<feature type="signal peptide" evidence="2">
    <location>
        <begin position="1"/>
        <end position="22"/>
    </location>
</feature>
<reference evidence="3" key="1">
    <citation type="submission" date="2020-12" db="EMBL/GenBank/DDBJ databases">
        <title>Bacterial taxonomy.</title>
        <authorList>
            <person name="Pan X."/>
        </authorList>
    </citation>
    <scope>NUCLEOTIDE SEQUENCE</scope>
    <source>
        <strain evidence="3">B2012</strain>
    </source>
</reference>
<keyword evidence="2" id="KW-0732">Signal</keyword>
<sequence>MRPISLALAVCAGLVAAGSALACEYSGVRGYHQPRGNECRAAYRFEASTSTGGITFQSDGRTFFWQKSGHGPDASYRLVRVSPPSVSGITGTMFAAPGSRELRGSISSGYCGDGYITLTPIPGTCGGYGGGPRPGPNPDPGYGRPDPGPRPTPGHGGPGYGGPGPRPGYGGPGREVLPVSGRSYGGNVRARPSARSHRVAGLGDGTPIRILENTGVHLNGYDWFLIAWRGGRGYQWGGILCADRPIRGAFHCHH</sequence>
<evidence type="ECO:0000313" key="3">
    <source>
        <dbReference type="EMBL" id="MBJ3775265.1"/>
    </source>
</evidence>
<dbReference type="Proteomes" id="UP000609531">
    <property type="component" value="Unassembled WGS sequence"/>
</dbReference>
<feature type="chain" id="PRO_5038016356" description="SH3 domain-containing protein" evidence="2">
    <location>
        <begin position="23"/>
        <end position="254"/>
    </location>
</feature>
<evidence type="ECO:0008006" key="5">
    <source>
        <dbReference type="Google" id="ProtNLM"/>
    </source>
</evidence>
<feature type="compositionally biased region" description="Gly residues" evidence="1">
    <location>
        <begin position="154"/>
        <end position="173"/>
    </location>
</feature>
<proteinExistence type="predicted"/>
<evidence type="ECO:0000256" key="2">
    <source>
        <dbReference type="SAM" id="SignalP"/>
    </source>
</evidence>
<dbReference type="PROSITE" id="PS51257">
    <property type="entry name" value="PROKAR_LIPOPROTEIN"/>
    <property type="match status" value="1"/>
</dbReference>
<name>A0A934IMC1_9HYPH</name>
<feature type="region of interest" description="Disordered" evidence="1">
    <location>
        <begin position="126"/>
        <end position="198"/>
    </location>
</feature>
<protein>
    <recommendedName>
        <fullName evidence="5">SH3 domain-containing protein</fullName>
    </recommendedName>
</protein>
<evidence type="ECO:0000313" key="4">
    <source>
        <dbReference type="Proteomes" id="UP000609531"/>
    </source>
</evidence>
<comment type="caution">
    <text evidence="3">The sequence shown here is derived from an EMBL/GenBank/DDBJ whole genome shotgun (WGS) entry which is preliminary data.</text>
</comment>
<evidence type="ECO:0000256" key="1">
    <source>
        <dbReference type="SAM" id="MobiDB-lite"/>
    </source>
</evidence>
<dbReference type="AlphaFoldDB" id="A0A934IMC1"/>